<dbReference type="NCBIfam" id="TIGR01575">
    <property type="entry name" value="rimI"/>
    <property type="match status" value="1"/>
</dbReference>
<dbReference type="EC" id="2.3.1.266" evidence="5"/>
<dbReference type="SUPFAM" id="SSF55729">
    <property type="entry name" value="Acyl-CoA N-acyltransferases (Nat)"/>
    <property type="match status" value="1"/>
</dbReference>
<evidence type="ECO:0000256" key="5">
    <source>
        <dbReference type="HAMAP-Rule" id="MF_02210"/>
    </source>
</evidence>
<dbReference type="EMBL" id="SJDL01000012">
    <property type="protein sequence ID" value="TBW56277.1"/>
    <property type="molecule type" value="Genomic_DNA"/>
</dbReference>
<organism evidence="7 8">
    <name type="scientific">Marinobacter halodurans</name>
    <dbReference type="NCBI Taxonomy" id="2528979"/>
    <lineage>
        <taxon>Bacteria</taxon>
        <taxon>Pseudomonadati</taxon>
        <taxon>Pseudomonadota</taxon>
        <taxon>Gammaproteobacteria</taxon>
        <taxon>Pseudomonadales</taxon>
        <taxon>Marinobacteraceae</taxon>
        <taxon>Marinobacter</taxon>
    </lineage>
</organism>
<dbReference type="Gene3D" id="3.40.630.30">
    <property type="match status" value="1"/>
</dbReference>
<dbReference type="InterPro" id="IPR006464">
    <property type="entry name" value="AcTrfase_RimI/Ard1"/>
</dbReference>
<comment type="catalytic activity">
    <reaction evidence="5">
        <text>N-terminal L-alanyl-[ribosomal protein bS18] + acetyl-CoA = N-terminal N(alpha)-acetyl-L-alanyl-[ribosomal protein bS18] + CoA + H(+)</text>
        <dbReference type="Rhea" id="RHEA:43756"/>
        <dbReference type="Rhea" id="RHEA-COMP:10676"/>
        <dbReference type="Rhea" id="RHEA-COMP:10677"/>
        <dbReference type="ChEBI" id="CHEBI:15378"/>
        <dbReference type="ChEBI" id="CHEBI:57287"/>
        <dbReference type="ChEBI" id="CHEBI:57288"/>
        <dbReference type="ChEBI" id="CHEBI:64718"/>
        <dbReference type="ChEBI" id="CHEBI:83683"/>
        <dbReference type="EC" id="2.3.1.266"/>
    </reaction>
</comment>
<evidence type="ECO:0000259" key="6">
    <source>
        <dbReference type="PROSITE" id="PS51186"/>
    </source>
</evidence>
<dbReference type="CDD" id="cd04301">
    <property type="entry name" value="NAT_SF"/>
    <property type="match status" value="1"/>
</dbReference>
<comment type="subcellular location">
    <subcellularLocation>
        <location evidence="5">Cytoplasm</location>
    </subcellularLocation>
</comment>
<reference evidence="7 8" key="1">
    <citation type="submission" date="2019-02" db="EMBL/GenBank/DDBJ databases">
        <title>Marinobacter halodurans sp. nov., a marine bacterium isolated from sea tidal flat.</title>
        <authorList>
            <person name="Yoo Y."/>
            <person name="Lee D.W."/>
            <person name="Kim B.S."/>
            <person name="Kim J.-J."/>
        </authorList>
    </citation>
    <scope>NUCLEOTIDE SEQUENCE [LARGE SCALE GENOMIC DNA]</scope>
    <source>
        <strain evidence="7 8">YJ-S3-2</strain>
    </source>
</reference>
<feature type="active site" description="Proton acceptor" evidence="5">
    <location>
        <position position="116"/>
    </location>
</feature>
<evidence type="ECO:0000256" key="2">
    <source>
        <dbReference type="ARBA" id="ARBA00022490"/>
    </source>
</evidence>
<dbReference type="Proteomes" id="UP000313645">
    <property type="component" value="Unassembled WGS sequence"/>
</dbReference>
<comment type="function">
    <text evidence="5">Acetylates the N-terminal alanine of ribosomal protein bS18.</text>
</comment>
<dbReference type="InterPro" id="IPR016181">
    <property type="entry name" value="Acyl_CoA_acyltransferase"/>
</dbReference>
<dbReference type="InterPro" id="IPR043690">
    <property type="entry name" value="RimI"/>
</dbReference>
<dbReference type="PANTHER" id="PTHR43420">
    <property type="entry name" value="ACETYLTRANSFERASE"/>
    <property type="match status" value="1"/>
</dbReference>
<dbReference type="Pfam" id="PF00583">
    <property type="entry name" value="Acetyltransf_1"/>
    <property type="match status" value="1"/>
</dbReference>
<feature type="active site" description="Proton donor" evidence="5">
    <location>
        <position position="128"/>
    </location>
</feature>
<keyword evidence="8" id="KW-1185">Reference proteome</keyword>
<evidence type="ECO:0000256" key="3">
    <source>
        <dbReference type="ARBA" id="ARBA00022679"/>
    </source>
</evidence>
<evidence type="ECO:0000256" key="1">
    <source>
        <dbReference type="ARBA" id="ARBA00005395"/>
    </source>
</evidence>
<protein>
    <recommendedName>
        <fullName evidence="5">[Ribosomal protein bS18]-alanine N-acetyltransferase</fullName>
        <ecNumber evidence="5">2.3.1.266</ecNumber>
    </recommendedName>
</protein>
<dbReference type="RefSeq" id="WP_131481551.1">
    <property type="nucleotide sequence ID" value="NZ_SJDL01000012.1"/>
</dbReference>
<feature type="binding site" evidence="5">
    <location>
        <position position="121"/>
    </location>
    <ligand>
        <name>acetyl-CoA</name>
        <dbReference type="ChEBI" id="CHEBI:57288"/>
    </ligand>
</feature>
<dbReference type="InterPro" id="IPR000182">
    <property type="entry name" value="GNAT_dom"/>
</dbReference>
<gene>
    <name evidence="5 7" type="primary">rimI</name>
    <name evidence="7" type="ORF">EZI54_10055</name>
</gene>
<name>A0ABY1ZQ30_9GAMM</name>
<keyword evidence="2 5" id="KW-0963">Cytoplasm</keyword>
<evidence type="ECO:0000313" key="7">
    <source>
        <dbReference type="EMBL" id="TBW56277.1"/>
    </source>
</evidence>
<accession>A0ABY1ZQ30</accession>
<sequence>MEPEQSYRQVASATRRIRSLAPTDIPDILSIELTGYSHPWSEAIFRDCFRPDYRLWGLADGDGLQGYAVVAYLFDEAHLLNLCVGARWRGSGAGRLLLRHLIRESFREHMQRVLLEVRRSNAIAIDLYKTEGFVQIGERPGYYPASPVREDALVLALEGPEAG</sequence>
<keyword evidence="4 5" id="KW-0012">Acyltransferase</keyword>
<evidence type="ECO:0000313" key="8">
    <source>
        <dbReference type="Proteomes" id="UP000313645"/>
    </source>
</evidence>
<evidence type="ECO:0000256" key="4">
    <source>
        <dbReference type="ARBA" id="ARBA00023315"/>
    </source>
</evidence>
<dbReference type="PROSITE" id="PS51186">
    <property type="entry name" value="GNAT"/>
    <property type="match status" value="1"/>
</dbReference>
<comment type="caution">
    <text evidence="7">The sequence shown here is derived from an EMBL/GenBank/DDBJ whole genome shotgun (WGS) entry which is preliminary data.</text>
</comment>
<feature type="domain" description="N-acetyltransferase" evidence="6">
    <location>
        <begin position="15"/>
        <end position="160"/>
    </location>
</feature>
<dbReference type="InterPro" id="IPR050680">
    <property type="entry name" value="YpeA/RimI_acetyltransf"/>
</dbReference>
<comment type="caution">
    <text evidence="5">Lacks conserved residue(s) required for the propagation of feature annotation.</text>
</comment>
<keyword evidence="3 5" id="KW-0808">Transferase</keyword>
<comment type="similarity">
    <text evidence="1 5">Belongs to the acetyltransferase family. RimI subfamily.</text>
</comment>
<dbReference type="HAMAP" id="MF_02210">
    <property type="entry name" value="RimI"/>
    <property type="match status" value="1"/>
</dbReference>
<proteinExistence type="inferred from homology"/>